<dbReference type="CDD" id="cd06325">
    <property type="entry name" value="PBP1_ABC_unchar_transporter"/>
    <property type="match status" value="1"/>
</dbReference>
<proteinExistence type="predicted"/>
<sequence length="334" mass="35813">MRTASVMTGLMVMAIIGFLIFENSQAEEPAQIGVLVTESSRMEKLTGIEDGLADLGFADDDVVFHVYEEEDPGLLLSVATDLVHADYDLITAFGGIETQVLQEAMDGTESHTPVVFVGMAAPMETGIIERFEAPGGQFTGIANHHLSLSAKRVELFTDALPELEAVVLLYNASIDISERSLAMALEAADELQINALAFDVGDVFDAEALNGVLGPNTGLMTLPSFVIEGMTGELAEFAMAKDVPLMGIYDDEASAGFLMSYGSSFYDQGYQAARQVSMLLSGNDPENLPVELPDQLLFHVNDDVARELGVTLNEDILRLAEPVPSEQGGVLDAQ</sequence>
<dbReference type="EMBL" id="CP012502">
    <property type="protein sequence ID" value="AOM84111.1"/>
    <property type="molecule type" value="Genomic_DNA"/>
</dbReference>
<dbReference type="PANTHER" id="PTHR35271">
    <property type="entry name" value="ABC TRANSPORTER, SUBSTRATE-BINDING LIPOPROTEIN-RELATED"/>
    <property type="match status" value="1"/>
</dbReference>
<dbReference type="AlphaFoldDB" id="A0A1D7QYM9"/>
<evidence type="ECO:0000313" key="2">
    <source>
        <dbReference type="Proteomes" id="UP000094463"/>
    </source>
</evidence>
<organism evidence="1 2">
    <name type="scientific">Salisediminibacterium beveridgei</name>
    <dbReference type="NCBI Taxonomy" id="632773"/>
    <lineage>
        <taxon>Bacteria</taxon>
        <taxon>Bacillati</taxon>
        <taxon>Bacillota</taxon>
        <taxon>Bacilli</taxon>
        <taxon>Bacillales</taxon>
        <taxon>Bacillaceae</taxon>
        <taxon>Salisediminibacterium</taxon>
    </lineage>
</organism>
<dbReference type="Gene3D" id="3.40.50.2300">
    <property type="match status" value="2"/>
</dbReference>
<dbReference type="Pfam" id="PF04392">
    <property type="entry name" value="ABC_sub_bind"/>
    <property type="match status" value="1"/>
</dbReference>
<dbReference type="InterPro" id="IPR007487">
    <property type="entry name" value="ABC_transpt-TYRBP-like"/>
</dbReference>
<name>A0A1D7QYM9_9BACI</name>
<dbReference type="RefSeq" id="WP_069366021.1">
    <property type="nucleotide sequence ID" value="NZ_CP012502.1"/>
</dbReference>
<gene>
    <name evidence="1" type="ORF">BBEV_2774</name>
</gene>
<dbReference type="InterPro" id="IPR028082">
    <property type="entry name" value="Peripla_BP_I"/>
</dbReference>
<dbReference type="STRING" id="632773.BBEV_2774"/>
<dbReference type="OrthoDB" id="9776955at2"/>
<accession>A0A1D7QYM9</accession>
<reference evidence="1 2" key="1">
    <citation type="submission" date="2015-08" db="EMBL/GenBank/DDBJ databases">
        <title>The complete genome sequence of Bacillus beveridgei MLTeJB.</title>
        <authorList>
            <person name="Hanson T.E."/>
            <person name="Mesa C."/>
            <person name="Basesman S.M."/>
            <person name="Oremland R.S."/>
        </authorList>
    </citation>
    <scope>NUCLEOTIDE SEQUENCE [LARGE SCALE GENOMIC DNA]</scope>
    <source>
        <strain evidence="1 2">MLTeJB</strain>
    </source>
</reference>
<evidence type="ECO:0000313" key="1">
    <source>
        <dbReference type="EMBL" id="AOM84111.1"/>
    </source>
</evidence>
<dbReference type="Proteomes" id="UP000094463">
    <property type="component" value="Chromosome"/>
</dbReference>
<protein>
    <submittedName>
        <fullName evidence="1">ABC transporter substrate-binding protein</fullName>
    </submittedName>
</protein>
<dbReference type="SUPFAM" id="SSF53822">
    <property type="entry name" value="Periplasmic binding protein-like I"/>
    <property type="match status" value="1"/>
</dbReference>
<dbReference type="KEGG" id="bbev:BBEV_2774"/>
<keyword evidence="2" id="KW-1185">Reference proteome</keyword>
<dbReference type="PANTHER" id="PTHR35271:SF1">
    <property type="entry name" value="ABC TRANSPORTER, SUBSTRATE-BINDING LIPOPROTEIN"/>
    <property type="match status" value="1"/>
</dbReference>